<dbReference type="EMBL" id="KZ824459">
    <property type="protein sequence ID" value="RAK97789.1"/>
    <property type="molecule type" value="Genomic_DNA"/>
</dbReference>
<organism evidence="1 2">
    <name type="scientific">Aspergillus ibericus CBS 121593</name>
    <dbReference type="NCBI Taxonomy" id="1448316"/>
    <lineage>
        <taxon>Eukaryota</taxon>
        <taxon>Fungi</taxon>
        <taxon>Dikarya</taxon>
        <taxon>Ascomycota</taxon>
        <taxon>Pezizomycotina</taxon>
        <taxon>Eurotiomycetes</taxon>
        <taxon>Eurotiomycetidae</taxon>
        <taxon>Eurotiales</taxon>
        <taxon>Aspergillaceae</taxon>
        <taxon>Aspergillus</taxon>
        <taxon>Aspergillus subgen. Circumdati</taxon>
    </lineage>
</organism>
<dbReference type="RefSeq" id="XP_025572117.1">
    <property type="nucleotide sequence ID" value="XM_025714015.1"/>
</dbReference>
<accession>A0A395GQN2</accession>
<dbReference type="AlphaFoldDB" id="A0A395GQN2"/>
<sequence>MDIQGIVLFPTLCFLPSGSLLGEFLCSELPSKVSGDPFRHVVNRSWEEARDLRYLHTPSGPGSFAPDGQVDLLANHQNLLRVPGSAGVNKIIISQGNQVSALARQEASMKRREGLDPKFAAREWWT</sequence>
<proteinExistence type="predicted"/>
<evidence type="ECO:0000313" key="1">
    <source>
        <dbReference type="EMBL" id="RAK97789.1"/>
    </source>
</evidence>
<dbReference type="GeneID" id="37218880"/>
<dbReference type="Proteomes" id="UP000249402">
    <property type="component" value="Unassembled WGS sequence"/>
</dbReference>
<keyword evidence="2" id="KW-1185">Reference proteome</keyword>
<reference evidence="1 2" key="1">
    <citation type="submission" date="2018-02" db="EMBL/GenBank/DDBJ databases">
        <title>The genomes of Aspergillus section Nigri reveals drivers in fungal speciation.</title>
        <authorList>
            <consortium name="DOE Joint Genome Institute"/>
            <person name="Vesth T.C."/>
            <person name="Nybo J."/>
            <person name="Theobald S."/>
            <person name="Brandl J."/>
            <person name="Frisvad J.C."/>
            <person name="Nielsen K.F."/>
            <person name="Lyhne E.K."/>
            <person name="Kogle M.E."/>
            <person name="Kuo A."/>
            <person name="Riley R."/>
            <person name="Clum A."/>
            <person name="Nolan M."/>
            <person name="Lipzen A."/>
            <person name="Salamov A."/>
            <person name="Henrissat B."/>
            <person name="Wiebenga A."/>
            <person name="De vries R.P."/>
            <person name="Grigoriev I.V."/>
            <person name="Mortensen U.H."/>
            <person name="Andersen M.R."/>
            <person name="Baker S.E."/>
        </authorList>
    </citation>
    <scope>NUCLEOTIDE SEQUENCE [LARGE SCALE GENOMIC DNA]</scope>
    <source>
        <strain evidence="1 2">CBS 121593</strain>
    </source>
</reference>
<protein>
    <submittedName>
        <fullName evidence="1">Uncharacterized protein</fullName>
    </submittedName>
</protein>
<gene>
    <name evidence="1" type="ORF">BO80DRAFT_180964</name>
</gene>
<name>A0A395GQN2_9EURO</name>
<dbReference type="VEuPathDB" id="FungiDB:BO80DRAFT_180964"/>
<evidence type="ECO:0000313" key="2">
    <source>
        <dbReference type="Proteomes" id="UP000249402"/>
    </source>
</evidence>